<dbReference type="Gene3D" id="3.30.2010.10">
    <property type="entry name" value="Metalloproteases ('zincins'), catalytic domain"/>
    <property type="match status" value="1"/>
</dbReference>
<keyword evidence="5" id="KW-0862">Zinc</keyword>
<sequence>MYKPLAVALCAVLLCGVSAPKSSAQLGQLGNVLNGKQKKSPDAPADLSNVDKDKIAKIEQMPEVADDIQQQWDALRRSDMQLAYGINLTENLGVSQDSVSADAFDRQRLYSNPVVQSYVNEFGQRLVPKGSPNLYTFRVLYDPIPKALTLSTGTIYISTGLLSMLNSESELAYVLGHEIAHIELRQAYLRIRDKQVEIELAKEKAEKEKVITDVASTVMGAGIGGAMIPFRLGGSLLGGSAGLATGMEVGHYFIHPQIEPVQWASKEEDDSDELATKYMMEAGYDPRQVQHLFDALNQMVTVDSRMGLGFMGSAPRLKERSARLQVLLNGELHAEIEMKAKGSGFKSSGPDFVPMISAVRRDNGILSMDFDLFAVAKRNLDGAVQDRPDDAYAHFYLAKLERLTARTPDERQDALNHLTTALRLDADRGAIPAAHLEYAVALMEENPTNRDQVAGELKAYVALSERDHAAVPANMPLIYDYLSGSGDTKWYLPPQWFGAQLTNNPGFTTTAPEAVIEKATMLSPTTAQPNAPAMANATAPANRAKVKPAAVHTKKEAAN</sequence>
<evidence type="ECO:0000256" key="2">
    <source>
        <dbReference type="ARBA" id="ARBA00022670"/>
    </source>
</evidence>
<evidence type="ECO:0000313" key="10">
    <source>
        <dbReference type="EMBL" id="SPE19794.1"/>
    </source>
</evidence>
<evidence type="ECO:0000256" key="1">
    <source>
        <dbReference type="ARBA" id="ARBA00001947"/>
    </source>
</evidence>
<feature type="signal peptide" evidence="8">
    <location>
        <begin position="1"/>
        <end position="24"/>
    </location>
</feature>
<dbReference type="Proteomes" id="UP000239735">
    <property type="component" value="Unassembled WGS sequence"/>
</dbReference>
<dbReference type="PANTHER" id="PTHR22726:SF1">
    <property type="entry name" value="METALLOENDOPEPTIDASE OMA1, MITOCHONDRIAL"/>
    <property type="match status" value="1"/>
</dbReference>
<dbReference type="EMBL" id="OKRB01000081">
    <property type="protein sequence ID" value="SPE19794.1"/>
    <property type="molecule type" value="Genomic_DNA"/>
</dbReference>
<keyword evidence="8" id="KW-0732">Signal</keyword>
<evidence type="ECO:0000256" key="4">
    <source>
        <dbReference type="ARBA" id="ARBA00022801"/>
    </source>
</evidence>
<feature type="domain" description="Peptidase M48" evidence="9">
    <location>
        <begin position="130"/>
        <end position="325"/>
    </location>
</feature>
<dbReference type="PANTHER" id="PTHR22726">
    <property type="entry name" value="METALLOENDOPEPTIDASE OMA1"/>
    <property type="match status" value="1"/>
</dbReference>
<keyword evidence="3" id="KW-0479">Metal-binding</keyword>
<proteinExistence type="predicted"/>
<evidence type="ECO:0000256" key="3">
    <source>
        <dbReference type="ARBA" id="ARBA00022723"/>
    </source>
</evidence>
<feature type="chain" id="PRO_5014899502" description="Peptidase M48 domain-containing protein" evidence="8">
    <location>
        <begin position="25"/>
        <end position="559"/>
    </location>
</feature>
<dbReference type="AlphaFoldDB" id="A0A2N9L9R8"/>
<evidence type="ECO:0000256" key="6">
    <source>
        <dbReference type="ARBA" id="ARBA00023049"/>
    </source>
</evidence>
<dbReference type="InterPro" id="IPR051156">
    <property type="entry name" value="Mito/Outer_Membr_Metalloprot"/>
</dbReference>
<dbReference type="Pfam" id="PF01435">
    <property type="entry name" value="Peptidase_M48"/>
    <property type="match status" value="1"/>
</dbReference>
<protein>
    <recommendedName>
        <fullName evidence="9">Peptidase M48 domain-containing protein</fullName>
    </recommendedName>
</protein>
<comment type="cofactor">
    <cofactor evidence="1">
        <name>Zn(2+)</name>
        <dbReference type="ChEBI" id="CHEBI:29105"/>
    </cofactor>
</comment>
<keyword evidence="4" id="KW-0378">Hydrolase</keyword>
<accession>A0A2N9L9R8</accession>
<evidence type="ECO:0000313" key="11">
    <source>
        <dbReference type="Proteomes" id="UP000239735"/>
    </source>
</evidence>
<evidence type="ECO:0000256" key="8">
    <source>
        <dbReference type="SAM" id="SignalP"/>
    </source>
</evidence>
<dbReference type="GO" id="GO:0051603">
    <property type="term" value="P:proteolysis involved in protein catabolic process"/>
    <property type="evidence" value="ECO:0007669"/>
    <property type="project" value="TreeGrafter"/>
</dbReference>
<evidence type="ECO:0000256" key="7">
    <source>
        <dbReference type="SAM" id="MobiDB-lite"/>
    </source>
</evidence>
<dbReference type="GO" id="GO:0046872">
    <property type="term" value="F:metal ion binding"/>
    <property type="evidence" value="ECO:0007669"/>
    <property type="project" value="UniProtKB-KW"/>
</dbReference>
<evidence type="ECO:0000256" key="5">
    <source>
        <dbReference type="ARBA" id="ARBA00022833"/>
    </source>
</evidence>
<name>A0A2N9L9R8_9BACT</name>
<gene>
    <name evidence="10" type="ORF">SBA5_250024</name>
</gene>
<feature type="compositionally biased region" description="Low complexity" evidence="7">
    <location>
        <begin position="526"/>
        <end position="543"/>
    </location>
</feature>
<keyword evidence="2" id="KW-0645">Protease</keyword>
<dbReference type="GO" id="GO:0004222">
    <property type="term" value="F:metalloendopeptidase activity"/>
    <property type="evidence" value="ECO:0007669"/>
    <property type="project" value="InterPro"/>
</dbReference>
<evidence type="ECO:0000259" key="9">
    <source>
        <dbReference type="Pfam" id="PF01435"/>
    </source>
</evidence>
<dbReference type="InterPro" id="IPR001915">
    <property type="entry name" value="Peptidase_M48"/>
</dbReference>
<organism evidence="10 11">
    <name type="scientific">Candidatus Sulfuritelmatomonas gaucii</name>
    <dbReference type="NCBI Taxonomy" id="2043161"/>
    <lineage>
        <taxon>Bacteria</taxon>
        <taxon>Pseudomonadati</taxon>
        <taxon>Acidobacteriota</taxon>
        <taxon>Terriglobia</taxon>
        <taxon>Terriglobales</taxon>
        <taxon>Acidobacteriaceae</taxon>
        <taxon>Candidatus Sulfuritelmatomonas</taxon>
    </lineage>
</organism>
<dbReference type="GO" id="GO:0016020">
    <property type="term" value="C:membrane"/>
    <property type="evidence" value="ECO:0007669"/>
    <property type="project" value="TreeGrafter"/>
</dbReference>
<feature type="region of interest" description="Disordered" evidence="7">
    <location>
        <begin position="526"/>
        <end position="559"/>
    </location>
</feature>
<reference evidence="11" key="1">
    <citation type="submission" date="2018-02" db="EMBL/GenBank/DDBJ databases">
        <authorList>
            <person name="Hausmann B."/>
        </authorList>
    </citation>
    <scope>NUCLEOTIDE SEQUENCE [LARGE SCALE GENOMIC DNA]</scope>
    <source>
        <strain evidence="11">Peat soil MAG SbA5</strain>
    </source>
</reference>
<keyword evidence="6" id="KW-0482">Metalloprotease</keyword>